<dbReference type="EMBL" id="PSRQ01000017">
    <property type="protein sequence ID" value="PWU23966.1"/>
    <property type="molecule type" value="Genomic_DNA"/>
</dbReference>
<dbReference type="GO" id="GO:0008360">
    <property type="term" value="P:regulation of cell shape"/>
    <property type="evidence" value="ECO:0007669"/>
    <property type="project" value="UniProtKB-KW"/>
</dbReference>
<comment type="pathway">
    <text evidence="2 9">Cell wall biogenesis; peptidoglycan biosynthesis.</text>
</comment>
<dbReference type="GO" id="GO:0009252">
    <property type="term" value="P:peptidoglycan biosynthetic process"/>
    <property type="evidence" value="ECO:0007669"/>
    <property type="project" value="UniProtKB-UniPathway"/>
</dbReference>
<dbReference type="InterPro" id="IPR013221">
    <property type="entry name" value="Mur_ligase_cen"/>
</dbReference>
<evidence type="ECO:0000256" key="5">
    <source>
        <dbReference type="ARBA" id="ARBA00022618"/>
    </source>
</evidence>
<dbReference type="InterPro" id="IPR018109">
    <property type="entry name" value="Folylpolyglutamate_synth_CS"/>
</dbReference>
<dbReference type="Gene3D" id="3.90.190.20">
    <property type="entry name" value="Mur ligase, C-terminal domain"/>
    <property type="match status" value="1"/>
</dbReference>
<dbReference type="PROSITE" id="PS01011">
    <property type="entry name" value="FOLYLPOLYGLU_SYNT_1"/>
    <property type="match status" value="1"/>
</dbReference>
<keyword evidence="9" id="KW-0133">Cell shape</keyword>
<comment type="function">
    <text evidence="9">Cell wall formation. Catalyzes the addition of glutamate to the nucleotide precursor UDP-N-acetylmuramoyl-L-alanine (UMA).</text>
</comment>
<evidence type="ECO:0000256" key="7">
    <source>
        <dbReference type="ARBA" id="ARBA00022840"/>
    </source>
</evidence>
<evidence type="ECO:0000259" key="11">
    <source>
        <dbReference type="Pfam" id="PF08245"/>
    </source>
</evidence>
<accession>A0A317JQ72</accession>
<keyword evidence="9" id="KW-0961">Cell wall biogenesis/degradation</keyword>
<dbReference type="InterPro" id="IPR004101">
    <property type="entry name" value="Mur_ligase_C"/>
</dbReference>
<evidence type="ECO:0000256" key="8">
    <source>
        <dbReference type="ARBA" id="ARBA00023306"/>
    </source>
</evidence>
<comment type="subcellular location">
    <subcellularLocation>
        <location evidence="1 9">Cytoplasm</location>
    </subcellularLocation>
</comment>
<keyword evidence="6" id="KW-0547">Nucleotide-binding</keyword>
<gene>
    <name evidence="12" type="primary">murD</name>
    <name evidence="12" type="ORF">C5B42_01240</name>
</gene>
<evidence type="ECO:0000256" key="4">
    <source>
        <dbReference type="ARBA" id="ARBA00022598"/>
    </source>
</evidence>
<feature type="domain" description="Mur ligase central" evidence="11">
    <location>
        <begin position="160"/>
        <end position="333"/>
    </location>
</feature>
<evidence type="ECO:0000256" key="9">
    <source>
        <dbReference type="RuleBase" id="RU003664"/>
    </source>
</evidence>
<evidence type="ECO:0000313" key="13">
    <source>
        <dbReference type="Proteomes" id="UP000246104"/>
    </source>
</evidence>
<dbReference type="InterPro" id="IPR036615">
    <property type="entry name" value="Mur_ligase_C_dom_sf"/>
</dbReference>
<dbReference type="Proteomes" id="UP000246104">
    <property type="component" value="Unassembled WGS sequence"/>
</dbReference>
<keyword evidence="7" id="KW-0067">ATP-binding</keyword>
<keyword evidence="4 12" id="KW-0436">Ligase</keyword>
<dbReference type="Gene3D" id="3.40.50.720">
    <property type="entry name" value="NAD(P)-binding Rossmann-like Domain"/>
    <property type="match status" value="1"/>
</dbReference>
<evidence type="ECO:0000256" key="6">
    <source>
        <dbReference type="ARBA" id="ARBA00022741"/>
    </source>
</evidence>
<dbReference type="GO" id="GO:0004326">
    <property type="term" value="F:tetrahydrofolylpolyglutamate synthase activity"/>
    <property type="evidence" value="ECO:0007669"/>
    <property type="project" value="InterPro"/>
</dbReference>
<feature type="domain" description="Mur ligase C-terminal" evidence="10">
    <location>
        <begin position="360"/>
        <end position="475"/>
    </location>
</feature>
<keyword evidence="9" id="KW-0573">Peptidoglycan synthesis</keyword>
<protein>
    <recommendedName>
        <fullName evidence="9">UDP-N-acetylmuramoylalanine--D-glutamate ligase</fullName>
        <ecNumber evidence="9">6.3.2.9</ecNumber>
    </recommendedName>
</protein>
<dbReference type="AlphaFoldDB" id="A0A317JQ72"/>
<dbReference type="GO" id="GO:0051301">
    <property type="term" value="P:cell division"/>
    <property type="evidence" value="ECO:0007669"/>
    <property type="project" value="UniProtKB-KW"/>
</dbReference>
<evidence type="ECO:0000313" key="12">
    <source>
        <dbReference type="EMBL" id="PWU23966.1"/>
    </source>
</evidence>
<keyword evidence="8 9" id="KW-0131">Cell cycle</keyword>
<dbReference type="GO" id="GO:0071555">
    <property type="term" value="P:cell wall organization"/>
    <property type="evidence" value="ECO:0007669"/>
    <property type="project" value="UniProtKB-KW"/>
</dbReference>
<sequence length="500" mass="56051">MIVWTHSSTIWMHYLLHLTIRILFQTIIERFFPMHCRDQFLQFLKNKMEEKRILILGFAREGQSTYTILRSLLPTQEFIIADHHVPSDQLIVNSVKNDPYVTVIFGEEYLQAVDHVDLVIKTPGISPWLSEVRTAQEHGVVFTSQTDLFFQFFKDQIIAVTGTKGKSTCSSIIDQVLRSVGKKAILLGNIGTPCFDVLGVIDRDTWIVYETSSHQAFSLSVSPHVGVWLNFYQEHLDYYPSLEEYRAAKAHLFSSQTADDYCLFNRADSAVAMSVEHTPAHRIPFSFGKHEESVVFVREGWIILSVNGKEERIIQTKDIPLLGKHNVLNCLPSVWITYVLAHASVEEIRDALSRIVPVAGRLEYVGSIRGVSFYDDALATIPQATIAALDAIDDVETLIVGGFDRGQDFTQLAKRIATSPIRTLLTLPTTGEKIGFLVKSLKDSITIIPIDSMDEAVTKALAYTSSGKSVLLSAASPSFGLFTDYRDRSLKYSQALSSHA</sequence>
<comment type="catalytic activity">
    <reaction evidence="9">
        <text>UDP-N-acetyl-alpha-D-muramoyl-L-alanine + D-glutamate + ATP = UDP-N-acetyl-alpha-D-muramoyl-L-alanyl-D-glutamate + ADP + phosphate + H(+)</text>
        <dbReference type="Rhea" id="RHEA:16429"/>
        <dbReference type="ChEBI" id="CHEBI:15378"/>
        <dbReference type="ChEBI" id="CHEBI:29986"/>
        <dbReference type="ChEBI" id="CHEBI:30616"/>
        <dbReference type="ChEBI" id="CHEBI:43474"/>
        <dbReference type="ChEBI" id="CHEBI:83898"/>
        <dbReference type="ChEBI" id="CHEBI:83900"/>
        <dbReference type="ChEBI" id="CHEBI:456216"/>
        <dbReference type="EC" id="6.3.2.9"/>
    </reaction>
</comment>
<name>A0A317JQ72_9BACT</name>
<dbReference type="SUPFAM" id="SSF53244">
    <property type="entry name" value="MurD-like peptide ligases, peptide-binding domain"/>
    <property type="match status" value="1"/>
</dbReference>
<comment type="caution">
    <text evidence="12">The sequence shown here is derived from an EMBL/GenBank/DDBJ whole genome shotgun (WGS) entry which is preliminary data.</text>
</comment>
<proteinExistence type="predicted"/>
<dbReference type="Gene3D" id="3.40.1190.10">
    <property type="entry name" value="Mur-like, catalytic domain"/>
    <property type="match status" value="1"/>
</dbReference>
<dbReference type="InterPro" id="IPR036565">
    <property type="entry name" value="Mur-like_cat_sf"/>
</dbReference>
<dbReference type="SUPFAM" id="SSF53623">
    <property type="entry name" value="MurD-like peptide ligases, catalytic domain"/>
    <property type="match status" value="1"/>
</dbReference>
<dbReference type="UniPathway" id="UPA00219"/>
<dbReference type="Pfam" id="PF02875">
    <property type="entry name" value="Mur_ligase_C"/>
    <property type="match status" value="1"/>
</dbReference>
<dbReference type="GO" id="GO:0008764">
    <property type="term" value="F:UDP-N-acetylmuramoylalanine-D-glutamate ligase activity"/>
    <property type="evidence" value="ECO:0007669"/>
    <property type="project" value="UniProtKB-EC"/>
</dbReference>
<dbReference type="NCBIfam" id="TIGR01087">
    <property type="entry name" value="murD"/>
    <property type="match status" value="1"/>
</dbReference>
<evidence type="ECO:0000256" key="3">
    <source>
        <dbReference type="ARBA" id="ARBA00022490"/>
    </source>
</evidence>
<dbReference type="Pfam" id="PF08245">
    <property type="entry name" value="Mur_ligase_M"/>
    <property type="match status" value="1"/>
</dbReference>
<dbReference type="GO" id="GO:0005737">
    <property type="term" value="C:cytoplasm"/>
    <property type="evidence" value="ECO:0007669"/>
    <property type="project" value="UniProtKB-SubCell"/>
</dbReference>
<dbReference type="PANTHER" id="PTHR43692">
    <property type="entry name" value="UDP-N-ACETYLMURAMOYLALANINE--D-GLUTAMATE LIGASE"/>
    <property type="match status" value="1"/>
</dbReference>
<dbReference type="EC" id="6.3.2.9" evidence="9"/>
<evidence type="ECO:0000259" key="10">
    <source>
        <dbReference type="Pfam" id="PF02875"/>
    </source>
</evidence>
<evidence type="ECO:0000256" key="1">
    <source>
        <dbReference type="ARBA" id="ARBA00004496"/>
    </source>
</evidence>
<dbReference type="GO" id="GO:0005524">
    <property type="term" value="F:ATP binding"/>
    <property type="evidence" value="ECO:0007669"/>
    <property type="project" value="UniProtKB-KW"/>
</dbReference>
<keyword evidence="3" id="KW-0963">Cytoplasm</keyword>
<reference evidence="12 13" key="1">
    <citation type="submission" date="2018-02" db="EMBL/GenBank/DDBJ databases">
        <title>Genomic Reconstructions from Amazon Rainforest and Pasture Soil Reveal Novel Insights into the Physiology of Candidate Phyla in Tropical Sites.</title>
        <authorList>
            <person name="Kroeger M.E."/>
            <person name="Delmont T."/>
            <person name="Eren A.M."/>
            <person name="Guo J."/>
            <person name="Meyer K.M."/>
            <person name="Khan K."/>
            <person name="Rodrigues J.L.M."/>
            <person name="Bohannan B.J.M."/>
            <person name="Tringe S."/>
            <person name="Borges C.D."/>
            <person name="Tiedje J."/>
            <person name="Tsai S.M."/>
            <person name="Nusslein K."/>
        </authorList>
    </citation>
    <scope>NUCLEOTIDE SEQUENCE [LARGE SCALE GENOMIC DNA]</scope>
    <source>
        <strain evidence="12">Amazon FNV 2010 28 9</strain>
    </source>
</reference>
<evidence type="ECO:0000256" key="2">
    <source>
        <dbReference type="ARBA" id="ARBA00004752"/>
    </source>
</evidence>
<dbReference type="InterPro" id="IPR005762">
    <property type="entry name" value="MurD"/>
</dbReference>
<keyword evidence="5 9" id="KW-0132">Cell division</keyword>
<organism evidence="12 13">
    <name type="scientific">Candidatus Cerribacteria bacterium 'Amazon FNV 2010 28 9'</name>
    <dbReference type="NCBI Taxonomy" id="2081795"/>
    <lineage>
        <taxon>Bacteria</taxon>
        <taxon>Candidatus Cerribacteria</taxon>
    </lineage>
</organism>
<dbReference type="PANTHER" id="PTHR43692:SF1">
    <property type="entry name" value="UDP-N-ACETYLMURAMOYLALANINE--D-GLUTAMATE LIGASE"/>
    <property type="match status" value="1"/>
</dbReference>